<accession>A0A3M3KDJ8</accession>
<dbReference type="Gene3D" id="3.40.50.620">
    <property type="entry name" value="HUPs"/>
    <property type="match status" value="1"/>
</dbReference>
<organism evidence="2 3">
    <name type="scientific">Pseudomonas cannabina</name>
    <dbReference type="NCBI Taxonomy" id="86840"/>
    <lineage>
        <taxon>Bacteria</taxon>
        <taxon>Pseudomonadati</taxon>
        <taxon>Pseudomonadota</taxon>
        <taxon>Gammaproteobacteria</taxon>
        <taxon>Pseudomonadales</taxon>
        <taxon>Pseudomonadaceae</taxon>
        <taxon>Pseudomonas</taxon>
    </lineage>
</organism>
<dbReference type="AlphaFoldDB" id="A0A3M3KDJ8"/>
<evidence type="ECO:0000313" key="2">
    <source>
        <dbReference type="EMBL" id="RMN21118.1"/>
    </source>
</evidence>
<dbReference type="SUPFAM" id="SSF52402">
    <property type="entry name" value="Adenine nucleotide alpha hydrolases-like"/>
    <property type="match status" value="1"/>
</dbReference>
<feature type="domain" description="Phosphoadenosine phosphosulphate reductase" evidence="1">
    <location>
        <begin position="102"/>
        <end position="287"/>
    </location>
</feature>
<sequence length="331" mass="36828">MAGRLAGVINIALHLPPNNEPNRSNDSAEQCAFDARYLEAQSELGNPHTIPIHPSPATRGGRGKVMSSQIKMSFGNEANNRASWEDEVDRLIEGGALFIANHSGGKDSQIQLIRLLERVPVSQLVVVHASLGAMEWPGAMELAREQAAQAEVPFIVATAAKTLLEMVERRFESRPEVPSWPSASTRQCTSDLKRGPIQREVRRYAKENGFKTIVNCLGLRAQESPGRAKRSAFSRMAISNSVHTWFEWLPVHEMTSSEVFEAIELAGQKPHYAYALGNDRLSCVFCIMASRSDLKNGRVARPELFSQYVDMEKRTGYTMHMNRIPLLELTA</sequence>
<comment type="caution">
    <text evidence="2">The sequence shown here is derived from an EMBL/GenBank/DDBJ whole genome shotgun (WGS) entry which is preliminary data.</text>
</comment>
<dbReference type="InterPro" id="IPR002500">
    <property type="entry name" value="PAPS_reduct_dom"/>
</dbReference>
<evidence type="ECO:0000259" key="1">
    <source>
        <dbReference type="Pfam" id="PF01507"/>
    </source>
</evidence>
<protein>
    <recommendedName>
        <fullName evidence="1">Phosphoadenosine phosphosulphate reductase domain-containing protein</fullName>
    </recommendedName>
</protein>
<dbReference type="EMBL" id="RBOW01000841">
    <property type="protein sequence ID" value="RMN21118.1"/>
    <property type="molecule type" value="Genomic_DNA"/>
</dbReference>
<gene>
    <name evidence="2" type="ORF">ALQ64_02808</name>
</gene>
<dbReference type="Pfam" id="PF01507">
    <property type="entry name" value="PAPS_reduct"/>
    <property type="match status" value="1"/>
</dbReference>
<reference evidence="2 3" key="1">
    <citation type="submission" date="2018-08" db="EMBL/GenBank/DDBJ databases">
        <title>Recombination of ecologically and evolutionarily significant loci maintains genetic cohesion in the Pseudomonas syringae species complex.</title>
        <authorList>
            <person name="Dillon M."/>
            <person name="Thakur S."/>
            <person name="Almeida R.N.D."/>
            <person name="Weir B.S."/>
            <person name="Guttman D.S."/>
        </authorList>
    </citation>
    <scope>NUCLEOTIDE SEQUENCE [LARGE SCALE GENOMIC DNA]</scope>
    <source>
        <strain evidence="2 3">ICMP 2821</strain>
    </source>
</reference>
<name>A0A3M3KDJ8_PSECA</name>
<evidence type="ECO:0000313" key="3">
    <source>
        <dbReference type="Proteomes" id="UP000281372"/>
    </source>
</evidence>
<proteinExistence type="predicted"/>
<dbReference type="Proteomes" id="UP000281372">
    <property type="component" value="Unassembled WGS sequence"/>
</dbReference>
<dbReference type="GO" id="GO:0003824">
    <property type="term" value="F:catalytic activity"/>
    <property type="evidence" value="ECO:0007669"/>
    <property type="project" value="InterPro"/>
</dbReference>
<dbReference type="InterPro" id="IPR014729">
    <property type="entry name" value="Rossmann-like_a/b/a_fold"/>
</dbReference>